<feature type="chain" id="PRO_5015976637" description="laccase" evidence="12">
    <location>
        <begin position="21"/>
        <end position="626"/>
    </location>
</feature>
<gene>
    <name evidence="16" type="ORF">DM02DRAFT_671109</name>
</gene>
<dbReference type="InterPro" id="IPR045087">
    <property type="entry name" value="Cu-oxidase_fam"/>
</dbReference>
<evidence type="ECO:0000313" key="16">
    <source>
        <dbReference type="EMBL" id="PVI01681.1"/>
    </source>
</evidence>
<evidence type="ECO:0000256" key="4">
    <source>
        <dbReference type="ARBA" id="ARBA00012297"/>
    </source>
</evidence>
<evidence type="ECO:0000256" key="3">
    <source>
        <dbReference type="ARBA" id="ARBA00010609"/>
    </source>
</evidence>
<dbReference type="CDD" id="cd13854">
    <property type="entry name" value="CuRO_1_MaLCC_like"/>
    <property type="match status" value="1"/>
</dbReference>
<feature type="domain" description="Plastocyanin-like" evidence="15">
    <location>
        <begin position="104"/>
        <end position="217"/>
    </location>
</feature>
<organism evidence="16 17">
    <name type="scientific">Periconia macrospinosa</name>
    <dbReference type="NCBI Taxonomy" id="97972"/>
    <lineage>
        <taxon>Eukaryota</taxon>
        <taxon>Fungi</taxon>
        <taxon>Dikarya</taxon>
        <taxon>Ascomycota</taxon>
        <taxon>Pezizomycotina</taxon>
        <taxon>Dothideomycetes</taxon>
        <taxon>Pleosporomycetidae</taxon>
        <taxon>Pleosporales</taxon>
        <taxon>Massarineae</taxon>
        <taxon>Periconiaceae</taxon>
        <taxon>Periconia</taxon>
    </lineage>
</organism>
<dbReference type="Gene3D" id="2.60.40.420">
    <property type="entry name" value="Cupredoxins - blue copper proteins"/>
    <property type="match status" value="3"/>
</dbReference>
<keyword evidence="7" id="KW-0560">Oxidoreductase</keyword>
<evidence type="ECO:0000256" key="10">
    <source>
        <dbReference type="ARBA" id="ARBA00023180"/>
    </source>
</evidence>
<evidence type="ECO:0000256" key="9">
    <source>
        <dbReference type="ARBA" id="ARBA00023157"/>
    </source>
</evidence>
<evidence type="ECO:0000256" key="5">
    <source>
        <dbReference type="ARBA" id="ARBA00022723"/>
    </source>
</evidence>
<proteinExistence type="inferred from homology"/>
<dbReference type="InterPro" id="IPR011707">
    <property type="entry name" value="Cu-oxidase-like_N"/>
</dbReference>
<dbReference type="EMBL" id="KZ805354">
    <property type="protein sequence ID" value="PVI01681.1"/>
    <property type="molecule type" value="Genomic_DNA"/>
</dbReference>
<dbReference type="Proteomes" id="UP000244855">
    <property type="component" value="Unassembled WGS sequence"/>
</dbReference>
<dbReference type="CDD" id="cd13880">
    <property type="entry name" value="CuRO_2_MaLCC_like"/>
    <property type="match status" value="1"/>
</dbReference>
<dbReference type="PROSITE" id="PS00080">
    <property type="entry name" value="MULTICOPPER_OXIDASE2"/>
    <property type="match status" value="1"/>
</dbReference>
<evidence type="ECO:0000256" key="8">
    <source>
        <dbReference type="ARBA" id="ARBA00023008"/>
    </source>
</evidence>
<dbReference type="InterPro" id="IPR008972">
    <property type="entry name" value="Cupredoxin"/>
</dbReference>
<evidence type="ECO:0000256" key="2">
    <source>
        <dbReference type="ARBA" id="ARBA00001935"/>
    </source>
</evidence>
<dbReference type="CDD" id="cd13901">
    <property type="entry name" value="CuRO_3_MaLCC_like"/>
    <property type="match status" value="1"/>
</dbReference>
<dbReference type="Pfam" id="PF07731">
    <property type="entry name" value="Cu-oxidase_2"/>
    <property type="match status" value="1"/>
</dbReference>
<dbReference type="PROSITE" id="PS00079">
    <property type="entry name" value="MULTICOPPER_OXIDASE1"/>
    <property type="match status" value="1"/>
</dbReference>
<dbReference type="InterPro" id="IPR011706">
    <property type="entry name" value="Cu-oxidase_C"/>
</dbReference>
<evidence type="ECO:0000256" key="11">
    <source>
        <dbReference type="ARBA" id="ARBA00023185"/>
    </source>
</evidence>
<evidence type="ECO:0000259" key="13">
    <source>
        <dbReference type="Pfam" id="PF00394"/>
    </source>
</evidence>
<dbReference type="EC" id="1.10.3.2" evidence="4"/>
<dbReference type="Pfam" id="PF07732">
    <property type="entry name" value="Cu-oxidase_3"/>
    <property type="match status" value="1"/>
</dbReference>
<comment type="cofactor">
    <cofactor evidence="2">
        <name>Cu cation</name>
        <dbReference type="ChEBI" id="CHEBI:23378"/>
    </cofactor>
</comment>
<evidence type="ECO:0000256" key="7">
    <source>
        <dbReference type="ARBA" id="ARBA00023002"/>
    </source>
</evidence>
<sequence length="626" mass="67611">MHFNLVAGSCLAALASISLAEKIPANHILWGPGGPPTTLVPRQAATSTSAAASSTKVADAACTNGPFTRTCWSNGYSAATDFDAKWPTTGKTVSYNLELVNGTCNPDGSANGGRPCQLFNGQYPGPTITANWGDTISVTLTNKLATNGTGIHWHGIRMLNTVSQDGVPGITECPLAPGESKTYTFKATQFGTTWYHSHFSAQYGDGANGAIVINGPASSNYDYDLGPFPVSDWYYGTSWAIGVQSHNNLQRGAAPPPADTILINGTNVSGGGGKYSKTTGLIPGKKYRLRLINTSIDNTLRVSLDGHPFTVMTSDLVPIKPWTTNWILIAIGQRYDVVFTATKENAKGNFWLRVNFATQCPSSGQLNPKAQGIFSYQDAPDSNPTSTAYDEPTDCNEPLSNLVPWVKNSVDSTAFNNQVGSLSVDISSPGLNTNNQSIIVWGVNLSAIDVVWEKPTMQYVKEKNTSYPSTFNLIEIPKENTWSYWIIQEPSNTRVPIPHPIHLHGHDFYVLGNGAGVFDKSTSPSTLKYDNPPRRDTAILPGGGWVALAFPADNPGAWLMHCHIAWHVSDGLAVQFLEAKEKIPLGDSAWDNTCSQWNTFSKTMPFPKSDSGLKMLKGRDGNSFYD</sequence>
<accession>A0A2V1DU55</accession>
<evidence type="ECO:0000259" key="14">
    <source>
        <dbReference type="Pfam" id="PF07731"/>
    </source>
</evidence>
<evidence type="ECO:0000256" key="6">
    <source>
        <dbReference type="ARBA" id="ARBA00022729"/>
    </source>
</evidence>
<dbReference type="InterPro" id="IPR001117">
    <property type="entry name" value="Cu-oxidase_2nd"/>
</dbReference>
<dbReference type="PANTHER" id="PTHR11709:SF87">
    <property type="entry name" value="LACCASE"/>
    <property type="match status" value="1"/>
</dbReference>
<comment type="catalytic activity">
    <reaction evidence="1">
        <text>4 hydroquinone + O2 = 4 benzosemiquinone + 2 H2O</text>
        <dbReference type="Rhea" id="RHEA:11276"/>
        <dbReference type="ChEBI" id="CHEBI:15377"/>
        <dbReference type="ChEBI" id="CHEBI:15379"/>
        <dbReference type="ChEBI" id="CHEBI:17594"/>
        <dbReference type="ChEBI" id="CHEBI:17977"/>
        <dbReference type="EC" id="1.10.3.2"/>
    </reaction>
</comment>
<keyword evidence="8" id="KW-0186">Copper</keyword>
<comment type="similarity">
    <text evidence="3">Belongs to the multicopper oxidase family.</text>
</comment>
<dbReference type="GO" id="GO:0052716">
    <property type="term" value="F:hydroquinone:oxygen oxidoreductase activity"/>
    <property type="evidence" value="ECO:0007669"/>
    <property type="project" value="UniProtKB-EC"/>
</dbReference>
<dbReference type="Pfam" id="PF00394">
    <property type="entry name" value="Cu-oxidase"/>
    <property type="match status" value="1"/>
</dbReference>
<evidence type="ECO:0000256" key="12">
    <source>
        <dbReference type="SAM" id="SignalP"/>
    </source>
</evidence>
<reference evidence="16 17" key="1">
    <citation type="journal article" date="2018" name="Sci. Rep.">
        <title>Comparative genomics provides insights into the lifestyle and reveals functional heterogeneity of dark septate endophytic fungi.</title>
        <authorList>
            <person name="Knapp D.G."/>
            <person name="Nemeth J.B."/>
            <person name="Barry K."/>
            <person name="Hainaut M."/>
            <person name="Henrissat B."/>
            <person name="Johnson J."/>
            <person name="Kuo A."/>
            <person name="Lim J.H.P."/>
            <person name="Lipzen A."/>
            <person name="Nolan M."/>
            <person name="Ohm R.A."/>
            <person name="Tamas L."/>
            <person name="Grigoriev I.V."/>
            <person name="Spatafora J.W."/>
            <person name="Nagy L.G."/>
            <person name="Kovacs G.M."/>
        </authorList>
    </citation>
    <scope>NUCLEOTIDE SEQUENCE [LARGE SCALE GENOMIC DNA]</scope>
    <source>
        <strain evidence="16 17">DSE2036</strain>
    </source>
</reference>
<feature type="domain" description="Plastocyanin-like" evidence="14">
    <location>
        <begin position="463"/>
        <end position="580"/>
    </location>
</feature>
<dbReference type="PANTHER" id="PTHR11709">
    <property type="entry name" value="MULTI-COPPER OXIDASE"/>
    <property type="match status" value="1"/>
</dbReference>
<dbReference type="STRING" id="97972.A0A2V1DU55"/>
<dbReference type="InterPro" id="IPR033138">
    <property type="entry name" value="Cu_oxidase_CS"/>
</dbReference>
<keyword evidence="5" id="KW-0479">Metal-binding</keyword>
<evidence type="ECO:0000256" key="1">
    <source>
        <dbReference type="ARBA" id="ARBA00000349"/>
    </source>
</evidence>
<dbReference type="SUPFAM" id="SSF49503">
    <property type="entry name" value="Cupredoxins"/>
    <property type="match status" value="3"/>
</dbReference>
<dbReference type="FunFam" id="2.60.40.420:FF:000045">
    <property type="entry name" value="Laccase 2"/>
    <property type="match status" value="1"/>
</dbReference>
<dbReference type="InterPro" id="IPR002355">
    <property type="entry name" value="Cu_oxidase_Cu_BS"/>
</dbReference>
<keyword evidence="6 12" id="KW-0732">Signal</keyword>
<dbReference type="FunFam" id="2.60.40.420:FF:000021">
    <property type="entry name" value="Extracellular dihydrogeodin oxidase/laccase"/>
    <property type="match status" value="1"/>
</dbReference>
<keyword evidence="17" id="KW-1185">Reference proteome</keyword>
<evidence type="ECO:0000259" key="15">
    <source>
        <dbReference type="Pfam" id="PF07732"/>
    </source>
</evidence>
<dbReference type="GO" id="GO:0046274">
    <property type="term" value="P:lignin catabolic process"/>
    <property type="evidence" value="ECO:0007669"/>
    <property type="project" value="UniProtKB-KW"/>
</dbReference>
<dbReference type="FunFam" id="2.60.40.420:FF:000046">
    <property type="entry name" value="Multicopper oxidase"/>
    <property type="match status" value="1"/>
</dbReference>
<keyword evidence="9" id="KW-1015">Disulfide bond</keyword>
<protein>
    <recommendedName>
        <fullName evidence="4">laccase</fullName>
        <ecNumber evidence="4">1.10.3.2</ecNumber>
    </recommendedName>
</protein>
<dbReference type="OrthoDB" id="2121828at2759"/>
<evidence type="ECO:0000313" key="17">
    <source>
        <dbReference type="Proteomes" id="UP000244855"/>
    </source>
</evidence>
<feature type="signal peptide" evidence="12">
    <location>
        <begin position="1"/>
        <end position="20"/>
    </location>
</feature>
<keyword evidence="10" id="KW-0325">Glycoprotein</keyword>
<feature type="domain" description="Plastocyanin-like" evidence="13">
    <location>
        <begin position="228"/>
        <end position="378"/>
    </location>
</feature>
<keyword evidence="11" id="KW-0439">Lignin degradation</keyword>
<dbReference type="AlphaFoldDB" id="A0A2V1DU55"/>
<name>A0A2V1DU55_9PLEO</name>
<dbReference type="GO" id="GO:0005507">
    <property type="term" value="F:copper ion binding"/>
    <property type="evidence" value="ECO:0007669"/>
    <property type="project" value="InterPro"/>
</dbReference>